<dbReference type="AlphaFoldDB" id="A0A1Y1YR10"/>
<name>A0A1Y1YR10_9FUNG</name>
<sequence>MTKDNTDKFKNIIVLVILNWVNDYYLVNEKKFLNLVKSYNNSTQNENEKFKIFKSKMKNHDKYYTTEIEILEDSQLQERKTLFINDMITIYKNFYKETDENSKDLNRFKNILKYLCRSTLLISRKNDYIKDILKENKAFLTLQSDLLISPFVLDGYTGFLAFLKKLYDGNGHDKKNIAKYMAVIVNESIAILNDYQNNPTVTNYEFPYFIKDSAFGRFYGGRCIIVNEIGAKETFYNFLSDENGLKESEKRLFKKNLYDIYKILIIRNI</sequence>
<gene>
    <name evidence="1" type="ORF">LY90DRAFT_678733</name>
</gene>
<reference evidence="1 2" key="1">
    <citation type="submission" date="2016-08" db="EMBL/GenBank/DDBJ databases">
        <title>A Parts List for Fungal Cellulosomes Revealed by Comparative Genomics.</title>
        <authorList>
            <consortium name="DOE Joint Genome Institute"/>
            <person name="Haitjema C.H."/>
            <person name="Gilmore S.P."/>
            <person name="Henske J.K."/>
            <person name="Solomon K.V."/>
            <person name="De Groot R."/>
            <person name="Kuo A."/>
            <person name="Mondo S.J."/>
            <person name="Salamov A.A."/>
            <person name="Labutti K."/>
            <person name="Zhao Z."/>
            <person name="Chiniquy J."/>
            <person name="Barry K."/>
            <person name="Brewer H.M."/>
            <person name="Purvine S.O."/>
            <person name="Wright A.T."/>
            <person name="Boxma B."/>
            <person name="Van Alen T."/>
            <person name="Hackstein J.H."/>
            <person name="Baker S.E."/>
            <person name="Grigoriev I.V."/>
            <person name="O'Malley M.A."/>
        </authorList>
    </citation>
    <scope>NUCLEOTIDE SEQUENCE [LARGE SCALE GENOMIC DNA]</scope>
    <source>
        <strain evidence="1 2">G1</strain>
    </source>
</reference>
<keyword evidence="2" id="KW-1185">Reference proteome</keyword>
<protein>
    <submittedName>
        <fullName evidence="1">Uncharacterized protein</fullName>
    </submittedName>
</protein>
<dbReference type="EMBL" id="MCOG01000530">
    <property type="protein sequence ID" value="ORY00187.1"/>
    <property type="molecule type" value="Genomic_DNA"/>
</dbReference>
<accession>A0A1Y1YR10</accession>
<proteinExistence type="predicted"/>
<evidence type="ECO:0000313" key="1">
    <source>
        <dbReference type="EMBL" id="ORY00187.1"/>
    </source>
</evidence>
<organism evidence="1 2">
    <name type="scientific">Neocallimastix californiae</name>
    <dbReference type="NCBI Taxonomy" id="1754190"/>
    <lineage>
        <taxon>Eukaryota</taxon>
        <taxon>Fungi</taxon>
        <taxon>Fungi incertae sedis</taxon>
        <taxon>Chytridiomycota</taxon>
        <taxon>Chytridiomycota incertae sedis</taxon>
        <taxon>Neocallimastigomycetes</taxon>
        <taxon>Neocallimastigales</taxon>
        <taxon>Neocallimastigaceae</taxon>
        <taxon>Neocallimastix</taxon>
    </lineage>
</organism>
<comment type="caution">
    <text evidence="1">The sequence shown here is derived from an EMBL/GenBank/DDBJ whole genome shotgun (WGS) entry which is preliminary data.</text>
</comment>
<dbReference type="OrthoDB" id="10555771at2759"/>
<dbReference type="Proteomes" id="UP000193920">
    <property type="component" value="Unassembled WGS sequence"/>
</dbReference>
<evidence type="ECO:0000313" key="2">
    <source>
        <dbReference type="Proteomes" id="UP000193920"/>
    </source>
</evidence>